<protein>
    <submittedName>
        <fullName evidence="1">Uncharacterized protein</fullName>
    </submittedName>
</protein>
<keyword evidence="2" id="KW-1185">Reference proteome</keyword>
<dbReference type="EMBL" id="JXTC01000059">
    <property type="protein sequence ID" value="PON93296.1"/>
    <property type="molecule type" value="Genomic_DNA"/>
</dbReference>
<evidence type="ECO:0000313" key="2">
    <source>
        <dbReference type="Proteomes" id="UP000237000"/>
    </source>
</evidence>
<dbReference type="Proteomes" id="UP000237000">
    <property type="component" value="Unassembled WGS sequence"/>
</dbReference>
<proteinExistence type="predicted"/>
<accession>A0A2P5F6A2</accession>
<gene>
    <name evidence="1" type="ORF">TorRG33x02_108670</name>
</gene>
<name>A0A2P5F6A2_TREOI</name>
<dbReference type="InParanoid" id="A0A2P5F6A2"/>
<dbReference type="AlphaFoldDB" id="A0A2P5F6A2"/>
<comment type="caution">
    <text evidence="1">The sequence shown here is derived from an EMBL/GenBank/DDBJ whole genome shotgun (WGS) entry which is preliminary data.</text>
</comment>
<evidence type="ECO:0000313" key="1">
    <source>
        <dbReference type="EMBL" id="PON93296.1"/>
    </source>
</evidence>
<organism evidence="1 2">
    <name type="scientific">Trema orientale</name>
    <name type="common">Charcoal tree</name>
    <name type="synonym">Celtis orientalis</name>
    <dbReference type="NCBI Taxonomy" id="63057"/>
    <lineage>
        <taxon>Eukaryota</taxon>
        <taxon>Viridiplantae</taxon>
        <taxon>Streptophyta</taxon>
        <taxon>Embryophyta</taxon>
        <taxon>Tracheophyta</taxon>
        <taxon>Spermatophyta</taxon>
        <taxon>Magnoliopsida</taxon>
        <taxon>eudicotyledons</taxon>
        <taxon>Gunneridae</taxon>
        <taxon>Pentapetalae</taxon>
        <taxon>rosids</taxon>
        <taxon>fabids</taxon>
        <taxon>Rosales</taxon>
        <taxon>Cannabaceae</taxon>
        <taxon>Trema</taxon>
    </lineage>
</organism>
<reference evidence="2" key="1">
    <citation type="submission" date="2016-06" db="EMBL/GenBank/DDBJ databases">
        <title>Parallel loss of symbiosis genes in relatives of nitrogen-fixing non-legume Parasponia.</title>
        <authorList>
            <person name="Van Velzen R."/>
            <person name="Holmer R."/>
            <person name="Bu F."/>
            <person name="Rutten L."/>
            <person name="Van Zeijl A."/>
            <person name="Liu W."/>
            <person name="Santuari L."/>
            <person name="Cao Q."/>
            <person name="Sharma T."/>
            <person name="Shen D."/>
            <person name="Roswanjaya Y."/>
            <person name="Wardhani T."/>
            <person name="Kalhor M.S."/>
            <person name="Jansen J."/>
            <person name="Van den Hoogen J."/>
            <person name="Gungor B."/>
            <person name="Hartog M."/>
            <person name="Hontelez J."/>
            <person name="Verver J."/>
            <person name="Yang W.-C."/>
            <person name="Schijlen E."/>
            <person name="Repin R."/>
            <person name="Schilthuizen M."/>
            <person name="Schranz E."/>
            <person name="Heidstra R."/>
            <person name="Miyata K."/>
            <person name="Fedorova E."/>
            <person name="Kohlen W."/>
            <person name="Bisseling T."/>
            <person name="Smit S."/>
            <person name="Geurts R."/>
        </authorList>
    </citation>
    <scope>NUCLEOTIDE SEQUENCE [LARGE SCALE GENOMIC DNA]</scope>
    <source>
        <strain evidence="2">cv. RG33-2</strain>
    </source>
</reference>
<sequence>MNWTSPACLNIEWKVFAHLILVIASYKLGSDLNQVLDPSSLPSMSIVFIRNNRGRSSPRSNSRIALLSLITTSRKVP</sequence>